<keyword evidence="3 6" id="KW-0815">Transposition</keyword>
<keyword evidence="8" id="KW-1185">Reference proteome</keyword>
<gene>
    <name evidence="7" type="ORF">SAMN05660420_02269</name>
</gene>
<evidence type="ECO:0000313" key="8">
    <source>
        <dbReference type="Proteomes" id="UP000199409"/>
    </source>
</evidence>
<evidence type="ECO:0000313" key="7">
    <source>
        <dbReference type="EMBL" id="SEA48988.1"/>
    </source>
</evidence>
<evidence type="ECO:0000256" key="6">
    <source>
        <dbReference type="RuleBase" id="RU365089"/>
    </source>
</evidence>
<dbReference type="OrthoDB" id="9815585at2"/>
<evidence type="ECO:0000256" key="2">
    <source>
        <dbReference type="ARBA" id="ARBA00010961"/>
    </source>
</evidence>
<dbReference type="AlphaFoldDB" id="A0A1H4BLR8"/>
<dbReference type="InterPro" id="IPR001207">
    <property type="entry name" value="Transposase_mutator"/>
</dbReference>
<name>A0A1H4BLR8_9BACT</name>
<dbReference type="PANTHER" id="PTHR33217">
    <property type="entry name" value="TRANSPOSASE FOR INSERTION SEQUENCE ELEMENT IS1081"/>
    <property type="match status" value="1"/>
</dbReference>
<reference evidence="7 8" key="1">
    <citation type="submission" date="2016-10" db="EMBL/GenBank/DDBJ databases">
        <authorList>
            <person name="de Groot N.N."/>
        </authorList>
    </citation>
    <scope>NUCLEOTIDE SEQUENCE [LARGE SCALE GENOMIC DNA]</scope>
    <source>
        <strain evidence="7 8">DSM 7343</strain>
    </source>
</reference>
<dbReference type="Pfam" id="PF00872">
    <property type="entry name" value="Transposase_mut"/>
    <property type="match status" value="2"/>
</dbReference>
<accession>A0A1H4BLR8</accession>
<dbReference type="GO" id="GO:0004803">
    <property type="term" value="F:transposase activity"/>
    <property type="evidence" value="ECO:0007669"/>
    <property type="project" value="UniProtKB-UniRule"/>
</dbReference>
<dbReference type="PANTHER" id="PTHR33217:SF5">
    <property type="entry name" value="MUTATOR FAMILY TRANSPOSASE"/>
    <property type="match status" value="1"/>
</dbReference>
<evidence type="ECO:0000256" key="4">
    <source>
        <dbReference type="ARBA" id="ARBA00023125"/>
    </source>
</evidence>
<dbReference type="GO" id="GO:0006313">
    <property type="term" value="P:DNA transposition"/>
    <property type="evidence" value="ECO:0007669"/>
    <property type="project" value="UniProtKB-UniRule"/>
</dbReference>
<dbReference type="STRING" id="37625.SAMN05660420_02269"/>
<organism evidence="7 8">
    <name type="scientific">Desulfuromusa kysingii</name>
    <dbReference type="NCBI Taxonomy" id="37625"/>
    <lineage>
        <taxon>Bacteria</taxon>
        <taxon>Pseudomonadati</taxon>
        <taxon>Thermodesulfobacteriota</taxon>
        <taxon>Desulfuromonadia</taxon>
        <taxon>Desulfuromonadales</taxon>
        <taxon>Geopsychrobacteraceae</taxon>
        <taxon>Desulfuromusa</taxon>
    </lineage>
</organism>
<comment type="similarity">
    <text evidence="2 6">Belongs to the transposase mutator family.</text>
</comment>
<dbReference type="Proteomes" id="UP000199409">
    <property type="component" value="Unassembled WGS sequence"/>
</dbReference>
<comment type="function">
    <text evidence="1 6">Required for the transposition of the insertion element.</text>
</comment>
<keyword evidence="5 6" id="KW-0233">DNA recombination</keyword>
<dbReference type="GO" id="GO:0003677">
    <property type="term" value="F:DNA binding"/>
    <property type="evidence" value="ECO:0007669"/>
    <property type="project" value="UniProtKB-UniRule"/>
</dbReference>
<sequence>MTIPKDLLDTLMKDYKNPEDLIGETGLLKQLTKQLLERAMQAEITDHLGYEKNAPSNNKAVGVNMDGLKEVLGIWTAETEGAKFWHQVVTELKNRGVKDIFVACVYNPEVFEEKWNGSQPTISKSWRNNWERITPLFSYPPDIRKAIYTTNAIESVNISLRKVTKNRGSFPNDESMIQLLYLALQNISKKWTMPIMAGTVMH</sequence>
<proteinExistence type="inferred from homology"/>
<evidence type="ECO:0000256" key="3">
    <source>
        <dbReference type="ARBA" id="ARBA00022578"/>
    </source>
</evidence>
<dbReference type="EMBL" id="FNQN01000006">
    <property type="protein sequence ID" value="SEA48988.1"/>
    <property type="molecule type" value="Genomic_DNA"/>
</dbReference>
<keyword evidence="4 6" id="KW-0238">DNA-binding</keyword>
<evidence type="ECO:0000256" key="1">
    <source>
        <dbReference type="ARBA" id="ARBA00002190"/>
    </source>
</evidence>
<evidence type="ECO:0000256" key="5">
    <source>
        <dbReference type="ARBA" id="ARBA00023172"/>
    </source>
</evidence>
<keyword evidence="6" id="KW-0814">Transposable element</keyword>
<protein>
    <recommendedName>
        <fullName evidence="6">Mutator family transposase</fullName>
    </recommendedName>
</protein>